<accession>A0AAW1CPB2</accession>
<dbReference type="PROSITE" id="PS50126">
    <property type="entry name" value="S1"/>
    <property type="match status" value="1"/>
</dbReference>
<dbReference type="PANTHER" id="PTHR10724:SF10">
    <property type="entry name" value="S1 RNA-BINDING DOMAIN-CONTAINING PROTEIN 1"/>
    <property type="match status" value="1"/>
</dbReference>
<dbReference type="GO" id="GO:0006139">
    <property type="term" value="P:nucleobase-containing compound metabolic process"/>
    <property type="evidence" value="ECO:0007669"/>
    <property type="project" value="InterPro"/>
</dbReference>
<evidence type="ECO:0000259" key="1">
    <source>
        <dbReference type="PROSITE" id="PS50126"/>
    </source>
</evidence>
<dbReference type="SMART" id="SM00316">
    <property type="entry name" value="S1"/>
    <property type="match status" value="1"/>
</dbReference>
<dbReference type="GO" id="GO:0003735">
    <property type="term" value="F:structural constituent of ribosome"/>
    <property type="evidence" value="ECO:0007669"/>
    <property type="project" value="TreeGrafter"/>
</dbReference>
<dbReference type="InterPro" id="IPR041692">
    <property type="entry name" value="HHH_9"/>
</dbReference>
<dbReference type="Pfam" id="PF17674">
    <property type="entry name" value="HHH_9"/>
    <property type="match status" value="1"/>
</dbReference>
<dbReference type="InterPro" id="IPR010994">
    <property type="entry name" value="RuvA_2-like"/>
</dbReference>
<dbReference type="Pfam" id="PF00575">
    <property type="entry name" value="S1"/>
    <property type="match status" value="1"/>
</dbReference>
<dbReference type="Proteomes" id="UP001461498">
    <property type="component" value="Unassembled WGS sequence"/>
</dbReference>
<dbReference type="InterPro" id="IPR012337">
    <property type="entry name" value="RNaseH-like_sf"/>
</dbReference>
<dbReference type="Pfam" id="PF22706">
    <property type="entry name" value="Tex_central_region"/>
    <property type="match status" value="1"/>
</dbReference>
<dbReference type="InterPro" id="IPR006641">
    <property type="entry name" value="YqgF/RNaseH-like_dom"/>
</dbReference>
<dbReference type="Gene3D" id="2.40.50.140">
    <property type="entry name" value="Nucleic acid-binding proteins"/>
    <property type="match status" value="1"/>
</dbReference>
<dbReference type="GO" id="GO:0003729">
    <property type="term" value="F:mRNA binding"/>
    <property type="evidence" value="ECO:0007669"/>
    <property type="project" value="TreeGrafter"/>
</dbReference>
<keyword evidence="3" id="KW-1185">Reference proteome</keyword>
<dbReference type="InterPro" id="IPR012340">
    <property type="entry name" value="NA-bd_OB-fold"/>
</dbReference>
<dbReference type="Pfam" id="PF12836">
    <property type="entry name" value="HHH_3"/>
    <property type="match status" value="1"/>
</dbReference>
<dbReference type="InterPro" id="IPR050437">
    <property type="entry name" value="Ribos_protein_bS1-like"/>
</dbReference>
<dbReference type="SUPFAM" id="SSF53098">
    <property type="entry name" value="Ribonuclease H-like"/>
    <property type="match status" value="1"/>
</dbReference>
<dbReference type="Gene3D" id="1.10.150.310">
    <property type="entry name" value="Tex RuvX-like domain-like"/>
    <property type="match status" value="1"/>
</dbReference>
<dbReference type="InterPro" id="IPR055179">
    <property type="entry name" value="Tex-like_central_region"/>
</dbReference>
<dbReference type="FunFam" id="3.30.420.140:FF:000001">
    <property type="entry name" value="RNA-binding transcriptional accessory protein"/>
    <property type="match status" value="1"/>
</dbReference>
<feature type="domain" description="S1 motif" evidence="1">
    <location>
        <begin position="509"/>
        <end position="571"/>
    </location>
</feature>
<gene>
    <name evidence="2" type="ORF">O3M35_001533</name>
</gene>
<proteinExistence type="predicted"/>
<dbReference type="InterPro" id="IPR037027">
    <property type="entry name" value="YqgF/RNaseH-like_dom_sf"/>
</dbReference>
<dbReference type="Gene3D" id="3.30.420.140">
    <property type="entry name" value="YqgF/RNase H-like domain"/>
    <property type="match status" value="1"/>
</dbReference>
<sequence>MIIKDIGLATELPSFYESEKIYLESKKVNKTSTKEDKLPKESNNKKVGCDNFANYYNFSKHIRAVKPHQILAINRGEKLKELKVNVQIPERLHSKLEKYLVNKWIYQKPVNYFRKDIVMNAIKTIAIKKLEKKIIKNIRSELTAMGEKAGLNVFSLNLKHLLLTRPVVNHTVLAIDPGFKNGCKIAVVSQEQKILATSLAYLSNRYDFISSLKKLIDRHNPTLIAIGNGVACRDVEKCVAELIADLKAKSLEMQYTIVSEQGLSIYSCSDIAKQEYPDLIPNLISAVSLAKRVIDPLGELIKVNPKNLGVGMYQHDLNSKRLDEMLNDVISEVVSLVGVNLNTAPLLLLKQISGLTESRAKAIISFRDSNGPFKCRDELLKIKGVGKKTFEQCAGFVRICPLEEGKQLVEPLDQTIIHPEDYTVATRFITEMCNQEKTDIGKEFFIKDVKRIVEFGGKNNICNSLKISESSFNVIYEALTRSLHYDIRTECGELLFRKEITTFNDLIVGQVITGRVENVTPFGAFVDIGIGKSELIPYCYNNQVELCYGQKVSVKVLDINRNTQRVSLMLMEVLSKSHF</sequence>
<dbReference type="SUPFAM" id="SSF47781">
    <property type="entry name" value="RuvA domain 2-like"/>
    <property type="match status" value="1"/>
</dbReference>
<reference evidence="2 3" key="1">
    <citation type="submission" date="2022-12" db="EMBL/GenBank/DDBJ databases">
        <title>Chromosome-level genome assembly of true bugs.</title>
        <authorList>
            <person name="Ma L."/>
            <person name="Li H."/>
        </authorList>
    </citation>
    <scope>NUCLEOTIDE SEQUENCE [LARGE SCALE GENOMIC DNA]</scope>
    <source>
        <strain evidence="2">Lab_2022b</strain>
    </source>
</reference>
<evidence type="ECO:0000313" key="2">
    <source>
        <dbReference type="EMBL" id="KAK9500237.1"/>
    </source>
</evidence>
<dbReference type="SUPFAM" id="SSF50249">
    <property type="entry name" value="Nucleic acid-binding proteins"/>
    <property type="match status" value="1"/>
</dbReference>
<dbReference type="SUPFAM" id="SSF158832">
    <property type="entry name" value="Tex N-terminal region-like"/>
    <property type="match status" value="1"/>
</dbReference>
<organism evidence="2 3">
    <name type="scientific">Rhynocoris fuscipes</name>
    <dbReference type="NCBI Taxonomy" id="488301"/>
    <lineage>
        <taxon>Eukaryota</taxon>
        <taxon>Metazoa</taxon>
        <taxon>Ecdysozoa</taxon>
        <taxon>Arthropoda</taxon>
        <taxon>Hexapoda</taxon>
        <taxon>Insecta</taxon>
        <taxon>Pterygota</taxon>
        <taxon>Neoptera</taxon>
        <taxon>Paraneoptera</taxon>
        <taxon>Hemiptera</taxon>
        <taxon>Heteroptera</taxon>
        <taxon>Panheteroptera</taxon>
        <taxon>Cimicomorpha</taxon>
        <taxon>Reduviidae</taxon>
        <taxon>Harpactorinae</taxon>
        <taxon>Harpactorini</taxon>
        <taxon>Rhynocoris</taxon>
    </lineage>
</organism>
<comment type="caution">
    <text evidence="2">The sequence shown here is derived from an EMBL/GenBank/DDBJ whole genome shotgun (WGS) entry which is preliminary data.</text>
</comment>
<dbReference type="InterPro" id="IPR032639">
    <property type="entry name" value="Tex_YqgF"/>
</dbReference>
<dbReference type="AlphaFoldDB" id="A0AAW1CPB2"/>
<dbReference type="InterPro" id="IPR003029">
    <property type="entry name" value="S1_domain"/>
</dbReference>
<protein>
    <recommendedName>
        <fullName evidence="1">S1 motif domain-containing protein</fullName>
    </recommendedName>
</protein>
<dbReference type="Gene3D" id="1.10.3500.10">
    <property type="entry name" value="Tex N-terminal region-like"/>
    <property type="match status" value="1"/>
</dbReference>
<dbReference type="EMBL" id="JAPXFL010000010">
    <property type="protein sequence ID" value="KAK9500237.1"/>
    <property type="molecule type" value="Genomic_DNA"/>
</dbReference>
<name>A0AAW1CPB2_9HEMI</name>
<dbReference type="GO" id="GO:0006412">
    <property type="term" value="P:translation"/>
    <property type="evidence" value="ECO:0007669"/>
    <property type="project" value="TreeGrafter"/>
</dbReference>
<dbReference type="PANTHER" id="PTHR10724">
    <property type="entry name" value="30S RIBOSOMAL PROTEIN S1"/>
    <property type="match status" value="1"/>
</dbReference>
<dbReference type="Pfam" id="PF16921">
    <property type="entry name" value="Tex_YqgF"/>
    <property type="match status" value="1"/>
</dbReference>
<dbReference type="InterPro" id="IPR023323">
    <property type="entry name" value="Tex-like_dom_sf"/>
</dbReference>
<evidence type="ECO:0000313" key="3">
    <source>
        <dbReference type="Proteomes" id="UP001461498"/>
    </source>
</evidence>
<dbReference type="SMART" id="SM00732">
    <property type="entry name" value="YqgFc"/>
    <property type="match status" value="1"/>
</dbReference>